<dbReference type="Gene3D" id="3.40.50.300">
    <property type="entry name" value="P-loop containing nucleotide triphosphate hydrolases"/>
    <property type="match status" value="1"/>
</dbReference>
<dbReference type="STRING" id="1852522.SAMN06295960_1391"/>
<dbReference type="EMBL" id="FXAZ01000001">
    <property type="protein sequence ID" value="SMG24625.1"/>
    <property type="molecule type" value="Genomic_DNA"/>
</dbReference>
<name>A0A1X7J9Y5_9BACL</name>
<keyword evidence="2" id="KW-1185">Reference proteome</keyword>
<proteinExistence type="predicted"/>
<dbReference type="AlphaFoldDB" id="A0A1X7J9Y5"/>
<reference evidence="1 2" key="1">
    <citation type="submission" date="2017-04" db="EMBL/GenBank/DDBJ databases">
        <authorList>
            <person name="Afonso C.L."/>
            <person name="Miller P.J."/>
            <person name="Scott M.A."/>
            <person name="Spackman E."/>
            <person name="Goraichik I."/>
            <person name="Dimitrov K.M."/>
            <person name="Suarez D.L."/>
            <person name="Swayne D.E."/>
        </authorList>
    </citation>
    <scope>NUCLEOTIDE SEQUENCE [LARGE SCALE GENOMIC DNA]</scope>
    <source>
        <strain evidence="1 2">11</strain>
    </source>
</reference>
<dbReference type="Proteomes" id="UP000193834">
    <property type="component" value="Unassembled WGS sequence"/>
</dbReference>
<evidence type="ECO:0000313" key="1">
    <source>
        <dbReference type="EMBL" id="SMG24625.1"/>
    </source>
</evidence>
<protein>
    <submittedName>
        <fullName evidence="1">Uncharacterized protein</fullName>
    </submittedName>
</protein>
<sequence length="288" mass="33072">MKPYKHWTVNAAHRHARGQTTITILLGLHLSLNGFKVLIVHDHYSACAFQSYRSRWKQASASSPEEKWRTSQPTMLEGWQAIARMAASQQLTPELFISSTIPVLPQLDRLELQLDGQREQDSRLPYDSMEAETGITEIAAAAYDLILWDIGYYRERESAHHNVQMSCIHLISQDEANLAEFQAVAKRQSSFSFQAAVLNMHDPLLTMNIRYAKRKCKDVSIHAIPYDSSLRQSMAEGMLIAYYLKEQHRHERGESVPLIESVDGIVREIMDVSSHVGRPKWRRDLRWG</sequence>
<accession>A0A1X7J9Y5</accession>
<organism evidence="1 2">
    <name type="scientific">Paenibacillus aquistagni</name>
    <dbReference type="NCBI Taxonomy" id="1852522"/>
    <lineage>
        <taxon>Bacteria</taxon>
        <taxon>Bacillati</taxon>
        <taxon>Bacillota</taxon>
        <taxon>Bacilli</taxon>
        <taxon>Bacillales</taxon>
        <taxon>Paenibacillaceae</taxon>
        <taxon>Paenibacillus</taxon>
    </lineage>
</organism>
<gene>
    <name evidence="1" type="ORF">SAMN06295960_1391</name>
</gene>
<dbReference type="RefSeq" id="WP_085493535.1">
    <property type="nucleotide sequence ID" value="NZ_FXAZ01000001.1"/>
</dbReference>
<evidence type="ECO:0000313" key="2">
    <source>
        <dbReference type="Proteomes" id="UP000193834"/>
    </source>
</evidence>
<dbReference type="InterPro" id="IPR027417">
    <property type="entry name" value="P-loop_NTPase"/>
</dbReference>